<dbReference type="PANTHER" id="PTHR35788">
    <property type="entry name" value="EXPORTED PROTEIN-RELATED"/>
    <property type="match status" value="1"/>
</dbReference>
<dbReference type="InterPro" id="IPR011098">
    <property type="entry name" value="G5_dom"/>
</dbReference>
<dbReference type="AlphaFoldDB" id="A0A6L5XZY4"/>
<accession>A0A6L5XZY4</accession>
<feature type="region of interest" description="Disordered" evidence="2">
    <location>
        <begin position="451"/>
        <end position="529"/>
    </location>
</feature>
<evidence type="ECO:0000259" key="3">
    <source>
        <dbReference type="PROSITE" id="PS51109"/>
    </source>
</evidence>
<dbReference type="Pfam" id="PF07501">
    <property type="entry name" value="G5"/>
    <property type="match status" value="1"/>
</dbReference>
<organism evidence="4 5">
    <name type="scientific">Velocimicrobium porci</name>
    <dbReference type="NCBI Taxonomy" id="2606634"/>
    <lineage>
        <taxon>Bacteria</taxon>
        <taxon>Bacillati</taxon>
        <taxon>Bacillota</taxon>
        <taxon>Clostridia</taxon>
        <taxon>Lachnospirales</taxon>
        <taxon>Lachnospiraceae</taxon>
        <taxon>Velocimicrobium</taxon>
    </lineage>
</organism>
<protein>
    <submittedName>
        <fullName evidence="4">Vanomycin resistance protein VanB</fullName>
    </submittedName>
</protein>
<dbReference type="InterPro" id="IPR007391">
    <property type="entry name" value="Vancomycin_resist_VanW"/>
</dbReference>
<name>A0A6L5XZY4_9FIRM</name>
<dbReference type="Pfam" id="PF12229">
    <property type="entry name" value="PG_binding_4"/>
    <property type="match status" value="1"/>
</dbReference>
<reference evidence="4 5" key="1">
    <citation type="submission" date="2019-08" db="EMBL/GenBank/DDBJ databases">
        <title>In-depth cultivation of the pig gut microbiome towards novel bacterial diversity and tailored functional studies.</title>
        <authorList>
            <person name="Wylensek D."/>
            <person name="Hitch T.C.A."/>
            <person name="Clavel T."/>
        </authorList>
    </citation>
    <scope>NUCLEOTIDE SEQUENCE [LARGE SCALE GENOMIC DNA]</scope>
    <source>
        <strain evidence="4 5">WCA-693-APC-MOT-I</strain>
    </source>
</reference>
<dbReference type="Gene3D" id="2.20.230.10">
    <property type="entry name" value="Resuscitation-promoting factor rpfb"/>
    <property type="match status" value="1"/>
</dbReference>
<dbReference type="PANTHER" id="PTHR35788:SF1">
    <property type="entry name" value="EXPORTED PROTEIN"/>
    <property type="match status" value="1"/>
</dbReference>
<comment type="caution">
    <text evidence="4">The sequence shown here is derived from an EMBL/GenBank/DDBJ whole genome shotgun (WGS) entry which is preliminary data.</text>
</comment>
<evidence type="ECO:0000313" key="5">
    <source>
        <dbReference type="Proteomes" id="UP000482209"/>
    </source>
</evidence>
<keyword evidence="5" id="KW-1185">Reference proteome</keyword>
<dbReference type="InterPro" id="IPR052913">
    <property type="entry name" value="Glycopeptide_resist_protein"/>
</dbReference>
<dbReference type="RefSeq" id="WP_154519546.1">
    <property type="nucleotide sequence ID" value="NZ_VUMT01000014.1"/>
</dbReference>
<dbReference type="Proteomes" id="UP000482209">
    <property type="component" value="Unassembled WGS sequence"/>
</dbReference>
<dbReference type="InterPro" id="IPR022029">
    <property type="entry name" value="YoaR-like_PG-bd"/>
</dbReference>
<evidence type="ECO:0000256" key="1">
    <source>
        <dbReference type="ARBA" id="ARBA00022729"/>
    </source>
</evidence>
<dbReference type="PROSITE" id="PS51109">
    <property type="entry name" value="G5"/>
    <property type="match status" value="1"/>
</dbReference>
<dbReference type="SMART" id="SM01208">
    <property type="entry name" value="G5"/>
    <property type="match status" value="1"/>
</dbReference>
<proteinExistence type="predicted"/>
<feature type="domain" description="G5" evidence="3">
    <location>
        <begin position="375"/>
        <end position="454"/>
    </location>
</feature>
<sequence length="529" mass="59255">MKLKKYLPRVLIGLSVLLVLTVVVTTVMAKPDDNIICNGVFINTIDVGGMTEREAEAAVDQYIKDLREKKVQILVDKHKVDTTFGELGYECDVKDSIKEALSLGKTGNFIKRYKEIKDLKNEKKVLPLEVTVDENEVKKFVEEKCTQFDIKAKNANLKRENGQFIVTDGKVGRKVIVDETVEKIRTELGSTKIDLKDGITIEAIVREDEPKHTSENVALCKDVLGTFSTTYASSSASRANNLANGARLLNGSVVWPGETFSTGEALNPITIENGYSMAGAYQSGQVVDSIGGGVCQVATTFYNALLKAELEIVERANHSMIVGYVEPAMDAAIAGTYKDLKFKNNTDAPVYIEATTQGRTITFTVYGHETRDTVNRKVEYVSEVLQVINPTGEKITKDPTLPNTYRKVTQSAHKGYKAKLWKVVYENGIEVSREQVNYSSYAAEPAYVTVGTRDEEKEKEKQKKEEEEKKKKEEEEKEKEEKEKEEENQKEENKDSEEEESKKPEKTPTPTPTKTPNKPEDSDEKNSEE</sequence>
<evidence type="ECO:0000313" key="4">
    <source>
        <dbReference type="EMBL" id="MSS64147.1"/>
    </source>
</evidence>
<gene>
    <name evidence="4" type="ORF">FYJ58_09705</name>
</gene>
<feature type="compositionally biased region" description="Basic and acidic residues" evidence="2">
    <location>
        <begin position="452"/>
        <end position="493"/>
    </location>
</feature>
<dbReference type="Pfam" id="PF04294">
    <property type="entry name" value="VanW"/>
    <property type="match status" value="1"/>
</dbReference>
<dbReference type="EMBL" id="VUMT01000014">
    <property type="protein sequence ID" value="MSS64147.1"/>
    <property type="molecule type" value="Genomic_DNA"/>
</dbReference>
<evidence type="ECO:0000256" key="2">
    <source>
        <dbReference type="SAM" id="MobiDB-lite"/>
    </source>
</evidence>
<feature type="compositionally biased region" description="Basic and acidic residues" evidence="2">
    <location>
        <begin position="517"/>
        <end position="529"/>
    </location>
</feature>
<keyword evidence="1" id="KW-0732">Signal</keyword>